<reference evidence="1 2" key="1">
    <citation type="journal article" date="2011" name="J. Biotechnol.">
        <title>High-quality genome sequence of Pichia pastoris CBS7435.</title>
        <authorList>
            <person name="Kuberl A."/>
            <person name="Schneider J."/>
            <person name="Thallinger G.G."/>
            <person name="Anderl I."/>
            <person name="Wibberg D."/>
            <person name="Hajek T."/>
            <person name="Jaenicke S."/>
            <person name="Brinkrolf K."/>
            <person name="Goesmann A."/>
            <person name="Szczepanowski R."/>
            <person name="Puhler A."/>
            <person name="Schwab H."/>
            <person name="Glieder A."/>
            <person name="Pichler H."/>
        </authorList>
    </citation>
    <scope>NUCLEOTIDE SEQUENCE [LARGE SCALE GENOMIC DNA]</scope>
    <source>
        <strain evidence="2">ATCC 76273 / CBS 7435 / CECT 11047 / NRRL Y-11430 / Wegner 21-1</strain>
    </source>
</reference>
<gene>
    <name evidence="1" type="ordered locus">PP7435_Chr1-0938</name>
</gene>
<evidence type="ECO:0000313" key="2">
    <source>
        <dbReference type="Proteomes" id="UP000006853"/>
    </source>
</evidence>
<proteinExistence type="predicted"/>
<accession>F2QLI1</accession>
<dbReference type="AlphaFoldDB" id="F2QLI1"/>
<organism evidence="1 2">
    <name type="scientific">Komagataella phaffii (strain ATCC 76273 / CBS 7435 / CECT 11047 / NRRL Y-11430 / Wegner 21-1)</name>
    <name type="common">Yeast</name>
    <name type="synonym">Pichia pastoris</name>
    <dbReference type="NCBI Taxonomy" id="981350"/>
    <lineage>
        <taxon>Eukaryota</taxon>
        <taxon>Fungi</taxon>
        <taxon>Dikarya</taxon>
        <taxon>Ascomycota</taxon>
        <taxon>Saccharomycotina</taxon>
        <taxon>Pichiomycetes</taxon>
        <taxon>Pichiales</taxon>
        <taxon>Pichiaceae</taxon>
        <taxon>Komagataella</taxon>
    </lineage>
</organism>
<reference evidence="1 2" key="3">
    <citation type="journal article" date="2016" name="FEMS Yeast Res.">
        <title>Curation of the genome annotation of Pichia pastoris (Komagataella phaffii) CBS7435 from gene level to protein function.</title>
        <authorList>
            <person name="Valli M."/>
            <person name="Tatto N.E."/>
            <person name="Peymann A."/>
            <person name="Gruber C."/>
            <person name="Landes N."/>
            <person name="Ekker H."/>
            <person name="Thallinger G.G."/>
            <person name="Mattanovich D."/>
            <person name="Gasser B."/>
            <person name="Graf A.B."/>
        </authorList>
    </citation>
    <scope>GENOME REANNOTATION</scope>
    <source>
        <strain evidence="1 2">ATCC 76273 / CBS 7435 / CECT 11047 / NRRL Y-11430 / Wegner 21-1</strain>
    </source>
</reference>
<dbReference type="Proteomes" id="UP000006853">
    <property type="component" value="Chromosome 1"/>
</dbReference>
<reference key="2">
    <citation type="submission" date="2011-04" db="EMBL/GenBank/DDBJ databases">
        <title>High-quality genome sequence of Pichia pastoris CBS 7435.</title>
        <authorList>
            <person name="Kueberl A."/>
            <person name="Schneider J."/>
            <person name="Thallinger G.G."/>
            <person name="Anderl I."/>
            <person name="Wibberg D."/>
            <person name="Hajek T."/>
            <person name="Jaenicke S."/>
            <person name="Brinkrolf K."/>
            <person name="Goesmann A."/>
            <person name="Szczepanowski R."/>
            <person name="Puehler A."/>
            <person name="Schwab H."/>
            <person name="Glieder A."/>
            <person name="Pichler H."/>
        </authorList>
    </citation>
    <scope>NUCLEOTIDE SEQUENCE</scope>
    <source>
        <strain>CBS 7435</strain>
    </source>
</reference>
<dbReference type="HOGENOM" id="CLU_2498627_0_0_1"/>
<name>F2QLI1_KOMPC</name>
<sequence length="86" mass="9612">MIGKAGRGDGEAVEECKRNSTYNWHRARDAERLQWGLGRKAAVEWGNFPIFTAWGGQKVVAYLRACFSFCFVGSPIKECPSPSLMI</sequence>
<dbReference type="EMBL" id="FR839628">
    <property type="protein sequence ID" value="CCA37073.1"/>
    <property type="molecule type" value="Genomic_DNA"/>
</dbReference>
<evidence type="ECO:0000313" key="1">
    <source>
        <dbReference type="EMBL" id="CCA37073.1"/>
    </source>
</evidence>
<keyword evidence="2" id="KW-1185">Reference proteome</keyword>
<protein>
    <submittedName>
        <fullName evidence="1">Uncharacterized protein</fullName>
    </submittedName>
</protein>